<dbReference type="PRINTS" id="PR01399">
    <property type="entry name" value="ENTSNTHTASED"/>
</dbReference>
<dbReference type="GO" id="GO:0008897">
    <property type="term" value="F:holo-[acyl-carrier-protein] synthase activity"/>
    <property type="evidence" value="ECO:0007669"/>
    <property type="project" value="InterPro"/>
</dbReference>
<feature type="binding site" evidence="2">
    <location>
        <position position="154"/>
    </location>
    <ligand>
        <name>CoA</name>
        <dbReference type="ChEBI" id="CHEBI:57287"/>
    </ligand>
</feature>
<evidence type="ECO:0000256" key="2">
    <source>
        <dbReference type="PIRSR" id="PIRSR603542-1"/>
    </source>
</evidence>
<evidence type="ECO:0000313" key="7">
    <source>
        <dbReference type="Proteomes" id="UP000676325"/>
    </source>
</evidence>
<sequence length="213" mass="22800">MPEAPAGGAAPDAGYPETIEAGLFPEEREHIARAVAKRRVEFAAVRRCARRALQELGYPPVPILPGEQREPQWPEGVVGSMTHCAGYCAAAVARADEIAALGIDAEVHAPLPEGVLDLVSLAAERERLAALAEGVPNAVHWDRVLFSAKESVYKAWFPLTRRWLGFEEADIELRLDGTFEARLLTGDAGAPRGFAGRWAVSAGLIATAVGEVV</sequence>
<dbReference type="EMBL" id="JAGSOH010000041">
    <property type="protein sequence ID" value="MBR7827748.1"/>
    <property type="molecule type" value="Genomic_DNA"/>
</dbReference>
<keyword evidence="3" id="KW-0460">Magnesium</keyword>
<feature type="domain" description="4'-phosphopantetheinyl transferase" evidence="4">
    <location>
        <begin position="101"/>
        <end position="188"/>
    </location>
</feature>
<dbReference type="Pfam" id="PF01648">
    <property type="entry name" value="ACPS"/>
    <property type="match status" value="1"/>
</dbReference>
<feature type="binding site" evidence="2">
    <location>
        <position position="46"/>
    </location>
    <ligand>
        <name>CoA</name>
        <dbReference type="ChEBI" id="CHEBI:57287"/>
    </ligand>
</feature>
<dbReference type="PANTHER" id="PTHR38096">
    <property type="entry name" value="ENTEROBACTIN SYNTHASE COMPONENT D"/>
    <property type="match status" value="1"/>
</dbReference>
<comment type="cofactor">
    <cofactor evidence="3">
        <name>Mg(2+)</name>
        <dbReference type="ChEBI" id="CHEBI:18420"/>
    </cofactor>
</comment>
<dbReference type="GO" id="GO:0009366">
    <property type="term" value="C:enterobactin synthetase complex"/>
    <property type="evidence" value="ECO:0007669"/>
    <property type="project" value="InterPro"/>
</dbReference>
<proteinExistence type="predicted"/>
<protein>
    <submittedName>
        <fullName evidence="6">4'-phosphopantetheinyl transferase superfamily protein</fullName>
    </submittedName>
</protein>
<dbReference type="GO" id="GO:0009239">
    <property type="term" value="P:enterobactin biosynthetic process"/>
    <property type="evidence" value="ECO:0007669"/>
    <property type="project" value="InterPro"/>
</dbReference>
<dbReference type="InterPro" id="IPR041354">
    <property type="entry name" value="4PPT_N"/>
</dbReference>
<dbReference type="PANTHER" id="PTHR38096:SF1">
    <property type="entry name" value="ENTEROBACTIN SYNTHASE COMPONENT D"/>
    <property type="match status" value="1"/>
</dbReference>
<keyword evidence="3" id="KW-0479">Metal-binding</keyword>
<feature type="binding site" evidence="3">
    <location>
        <position position="105"/>
    </location>
    <ligand>
        <name>Mg(2+)</name>
        <dbReference type="ChEBI" id="CHEBI:18420"/>
    </ligand>
</feature>
<reference evidence="6" key="1">
    <citation type="submission" date="2021-04" db="EMBL/GenBank/DDBJ databases">
        <title>Genome based classification of Actinospica acidithermotolerans sp. nov., an actinobacterium isolated from an Indonesian hot spring.</title>
        <authorList>
            <person name="Kusuma A.B."/>
            <person name="Putra K.E."/>
            <person name="Nafisah S."/>
            <person name="Loh J."/>
            <person name="Nouioui I."/>
            <person name="Goodfellow M."/>
        </authorList>
    </citation>
    <scope>NUCLEOTIDE SEQUENCE</scope>
    <source>
        <strain evidence="6">MGRD01-02</strain>
    </source>
</reference>
<dbReference type="SUPFAM" id="SSF56214">
    <property type="entry name" value="4'-phosphopantetheinyl transferase"/>
    <property type="match status" value="1"/>
</dbReference>
<dbReference type="AlphaFoldDB" id="A0A941EC57"/>
<evidence type="ECO:0000313" key="6">
    <source>
        <dbReference type="EMBL" id="MBR7827748.1"/>
    </source>
</evidence>
<dbReference type="Gene3D" id="3.90.470.20">
    <property type="entry name" value="4'-phosphopantetheinyl transferase domain"/>
    <property type="match status" value="1"/>
</dbReference>
<keyword evidence="7" id="KW-1185">Reference proteome</keyword>
<feature type="binding site" evidence="2">
    <location>
        <position position="150"/>
    </location>
    <ligand>
        <name>CoA</name>
        <dbReference type="ChEBI" id="CHEBI:57287"/>
    </ligand>
</feature>
<dbReference type="InterPro" id="IPR003542">
    <property type="entry name" value="Enbac_synth_compD-like"/>
</dbReference>
<dbReference type="GO" id="GO:0005886">
    <property type="term" value="C:plasma membrane"/>
    <property type="evidence" value="ECO:0007669"/>
    <property type="project" value="TreeGrafter"/>
</dbReference>
<feature type="binding site" evidence="2">
    <location>
        <position position="164"/>
    </location>
    <ligand>
        <name>CoA</name>
        <dbReference type="ChEBI" id="CHEBI:57287"/>
    </ligand>
</feature>
<comment type="caution">
    <text evidence="6">The sequence shown here is derived from an EMBL/GenBank/DDBJ whole genome shotgun (WGS) entry which is preliminary data.</text>
</comment>
<dbReference type="InterPro" id="IPR008278">
    <property type="entry name" value="4-PPantetheinyl_Trfase_dom"/>
</dbReference>
<evidence type="ECO:0000259" key="4">
    <source>
        <dbReference type="Pfam" id="PF01648"/>
    </source>
</evidence>
<dbReference type="InterPro" id="IPR037143">
    <property type="entry name" value="4-PPantetheinyl_Trfase_dom_sf"/>
</dbReference>
<feature type="binding site" evidence="3">
    <location>
        <position position="106"/>
    </location>
    <ligand>
        <name>Mg(2+)</name>
        <dbReference type="ChEBI" id="CHEBI:18420"/>
    </ligand>
</feature>
<feature type="binding site" evidence="3">
    <location>
        <position position="104"/>
    </location>
    <ligand>
        <name>Mg(2+)</name>
        <dbReference type="ChEBI" id="CHEBI:18420"/>
    </ligand>
</feature>
<feature type="binding site" evidence="2">
    <location>
        <begin position="82"/>
        <end position="83"/>
    </location>
    <ligand>
        <name>CoA</name>
        <dbReference type="ChEBI" id="CHEBI:57287"/>
    </ligand>
</feature>
<evidence type="ECO:0000259" key="5">
    <source>
        <dbReference type="Pfam" id="PF17837"/>
    </source>
</evidence>
<accession>A0A941EC57</accession>
<feature type="binding site" evidence="2">
    <location>
        <position position="104"/>
    </location>
    <ligand>
        <name>CoA</name>
        <dbReference type="ChEBI" id="CHEBI:57287"/>
    </ligand>
</feature>
<dbReference type="GO" id="GO:0000287">
    <property type="term" value="F:magnesium ion binding"/>
    <property type="evidence" value="ECO:0007669"/>
    <property type="project" value="InterPro"/>
</dbReference>
<evidence type="ECO:0000256" key="1">
    <source>
        <dbReference type="ARBA" id="ARBA00022679"/>
    </source>
</evidence>
<keyword evidence="1 6" id="KW-0808">Transferase</keyword>
<gene>
    <name evidence="6" type="ORF">KDK95_15620</name>
</gene>
<dbReference type="Proteomes" id="UP000676325">
    <property type="component" value="Unassembled WGS sequence"/>
</dbReference>
<name>A0A941EC57_9ACTN</name>
<dbReference type="Pfam" id="PF17837">
    <property type="entry name" value="4PPT_N"/>
    <property type="match status" value="1"/>
</dbReference>
<feature type="domain" description="4'-phosphopantetheinyl transferase N-terminal" evidence="5">
    <location>
        <begin position="26"/>
        <end position="93"/>
    </location>
</feature>
<feature type="binding site" evidence="2">
    <location>
        <position position="38"/>
    </location>
    <ligand>
        <name>CoA</name>
        <dbReference type="ChEBI" id="CHEBI:57287"/>
    </ligand>
</feature>
<evidence type="ECO:0000256" key="3">
    <source>
        <dbReference type="PIRSR" id="PIRSR603542-2"/>
    </source>
</evidence>
<organism evidence="6 7">
    <name type="scientific">Actinospica acidithermotolerans</name>
    <dbReference type="NCBI Taxonomy" id="2828514"/>
    <lineage>
        <taxon>Bacteria</taxon>
        <taxon>Bacillati</taxon>
        <taxon>Actinomycetota</taxon>
        <taxon>Actinomycetes</taxon>
        <taxon>Catenulisporales</taxon>
        <taxon>Actinospicaceae</taxon>
        <taxon>Actinospica</taxon>
    </lineage>
</organism>